<evidence type="ECO:0000313" key="8">
    <source>
        <dbReference type="EMBL" id="ROR27381.1"/>
    </source>
</evidence>
<evidence type="ECO:0000256" key="4">
    <source>
        <dbReference type="ARBA" id="ARBA00022881"/>
    </source>
</evidence>
<evidence type="ECO:0000256" key="5">
    <source>
        <dbReference type="ARBA" id="ARBA00023204"/>
    </source>
</evidence>
<dbReference type="PANTHER" id="PTHR30562">
    <property type="entry name" value="UVRC/OXIDOREDUCTASE"/>
    <property type="match status" value="1"/>
</dbReference>
<keyword evidence="3" id="KW-0228">DNA excision</keyword>
<dbReference type="PROSITE" id="PS50151">
    <property type="entry name" value="UVR"/>
    <property type="match status" value="1"/>
</dbReference>
<dbReference type="GO" id="GO:0004518">
    <property type="term" value="F:nuclease activity"/>
    <property type="evidence" value="ECO:0007669"/>
    <property type="project" value="UniProtKB-KW"/>
</dbReference>
<dbReference type="SMART" id="SM00465">
    <property type="entry name" value="GIYc"/>
    <property type="match status" value="1"/>
</dbReference>
<feature type="domain" description="UVR" evidence="6">
    <location>
        <begin position="191"/>
        <end position="226"/>
    </location>
</feature>
<name>A0A3N1XML8_9FIRM</name>
<protein>
    <submittedName>
        <fullName evidence="8">Excinuclease ABC subunit C</fullName>
    </submittedName>
</protein>
<dbReference type="EMBL" id="RJVG01000006">
    <property type="protein sequence ID" value="ROR27381.1"/>
    <property type="molecule type" value="Genomic_DNA"/>
</dbReference>
<accession>A0A3N1XML8</accession>
<evidence type="ECO:0000259" key="6">
    <source>
        <dbReference type="PROSITE" id="PS50151"/>
    </source>
</evidence>
<dbReference type="Proteomes" id="UP000273083">
    <property type="component" value="Unassembled WGS sequence"/>
</dbReference>
<dbReference type="CDD" id="cd10434">
    <property type="entry name" value="GIY-YIG_UvrC_Cho"/>
    <property type="match status" value="1"/>
</dbReference>
<dbReference type="PROSITE" id="PS50164">
    <property type="entry name" value="GIY_YIG"/>
    <property type="match status" value="1"/>
</dbReference>
<proteinExistence type="predicted"/>
<dbReference type="PANTHER" id="PTHR30562:SF1">
    <property type="entry name" value="UVRABC SYSTEM PROTEIN C"/>
    <property type="match status" value="1"/>
</dbReference>
<sequence length="333" mass="38769">MKTVSSHLTNLLNSIPELPGIYKMLNSKGNIIYIGKSKCLKKRVKSYFANTPKWEKVTKMVSFIHDIDYVVTDTHLEARLLECELIKLHQPVFNSQLKNDNRYVYLKIENNVNYSPLSIVRERGENTLGPFRSYHTLSDAIDSLKNIYPISKIKRTYTFDYHILPVLMNEEIFHNNLSILKEILSSEKKLSKLISQAEKKMKEAASIYRYETASFYRDLIRGLQYINHGISGYQTLLSKDIILKIPVQNGFKLFWVSKGMIHLRQNYNTLNHNDINKFIMLGQALPSVTLKEQNEKSYIDFRDILYSEIMSLSEDMVIILDNTSKVSRQNLIL</sequence>
<dbReference type="RefSeq" id="WP_123609630.1">
    <property type="nucleotide sequence ID" value="NZ_RJVG01000006.1"/>
</dbReference>
<feature type="domain" description="GIY-YIG" evidence="7">
    <location>
        <begin position="17"/>
        <end position="95"/>
    </location>
</feature>
<evidence type="ECO:0000256" key="2">
    <source>
        <dbReference type="ARBA" id="ARBA00022763"/>
    </source>
</evidence>
<dbReference type="Pfam" id="PF02151">
    <property type="entry name" value="UVR"/>
    <property type="match status" value="1"/>
</dbReference>
<dbReference type="GO" id="GO:0009380">
    <property type="term" value="C:excinuclease repair complex"/>
    <property type="evidence" value="ECO:0007669"/>
    <property type="project" value="TreeGrafter"/>
</dbReference>
<dbReference type="InterPro" id="IPR000305">
    <property type="entry name" value="GIY-YIG_endonuc"/>
</dbReference>
<dbReference type="InterPro" id="IPR047296">
    <property type="entry name" value="GIY-YIG_UvrC_Cho"/>
</dbReference>
<keyword evidence="4" id="KW-0267">Excision nuclease</keyword>
<dbReference type="GO" id="GO:0006289">
    <property type="term" value="P:nucleotide-excision repair"/>
    <property type="evidence" value="ECO:0007669"/>
    <property type="project" value="InterPro"/>
</dbReference>
<evidence type="ECO:0000313" key="9">
    <source>
        <dbReference type="Proteomes" id="UP000273083"/>
    </source>
</evidence>
<keyword evidence="5" id="KW-0234">DNA repair</keyword>
<evidence type="ECO:0000256" key="3">
    <source>
        <dbReference type="ARBA" id="ARBA00022769"/>
    </source>
</evidence>
<dbReference type="Gene3D" id="4.10.860.10">
    <property type="entry name" value="UVR domain"/>
    <property type="match status" value="1"/>
</dbReference>
<dbReference type="InterPro" id="IPR036876">
    <property type="entry name" value="UVR_dom_sf"/>
</dbReference>
<dbReference type="FunFam" id="3.40.1440.10:FF:000001">
    <property type="entry name" value="UvrABC system protein C"/>
    <property type="match status" value="1"/>
</dbReference>
<organism evidence="8 9">
    <name type="scientific">Mobilisporobacter senegalensis</name>
    <dbReference type="NCBI Taxonomy" id="1329262"/>
    <lineage>
        <taxon>Bacteria</taxon>
        <taxon>Bacillati</taxon>
        <taxon>Bacillota</taxon>
        <taxon>Clostridia</taxon>
        <taxon>Lachnospirales</taxon>
        <taxon>Lachnospiraceae</taxon>
        <taxon>Mobilisporobacter</taxon>
    </lineage>
</organism>
<evidence type="ECO:0000256" key="1">
    <source>
        <dbReference type="ARBA" id="ARBA00022490"/>
    </source>
</evidence>
<dbReference type="OrthoDB" id="9804933at2"/>
<keyword evidence="9" id="KW-1185">Reference proteome</keyword>
<keyword evidence="1" id="KW-0963">Cytoplasm</keyword>
<dbReference type="Pfam" id="PF01541">
    <property type="entry name" value="GIY-YIG"/>
    <property type="match status" value="1"/>
</dbReference>
<dbReference type="InterPro" id="IPR050066">
    <property type="entry name" value="UvrABC_protein_C"/>
</dbReference>
<dbReference type="SUPFAM" id="SSF82771">
    <property type="entry name" value="GIY-YIG endonuclease"/>
    <property type="match status" value="1"/>
</dbReference>
<gene>
    <name evidence="8" type="ORF">EDD66_10678</name>
</gene>
<dbReference type="InterPro" id="IPR001943">
    <property type="entry name" value="UVR_dom"/>
</dbReference>
<comment type="caution">
    <text evidence="8">The sequence shown here is derived from an EMBL/GenBank/DDBJ whole genome shotgun (WGS) entry which is preliminary data.</text>
</comment>
<reference evidence="8 9" key="1">
    <citation type="submission" date="2018-11" db="EMBL/GenBank/DDBJ databases">
        <title>Genomic Encyclopedia of Type Strains, Phase IV (KMG-IV): sequencing the most valuable type-strain genomes for metagenomic binning, comparative biology and taxonomic classification.</title>
        <authorList>
            <person name="Goeker M."/>
        </authorList>
    </citation>
    <scope>NUCLEOTIDE SEQUENCE [LARGE SCALE GENOMIC DNA]</scope>
    <source>
        <strain evidence="8 9">DSM 26537</strain>
    </source>
</reference>
<dbReference type="SUPFAM" id="SSF46600">
    <property type="entry name" value="C-terminal UvrC-binding domain of UvrB"/>
    <property type="match status" value="1"/>
</dbReference>
<dbReference type="InterPro" id="IPR035901">
    <property type="entry name" value="GIY-YIG_endonuc_sf"/>
</dbReference>
<keyword evidence="2" id="KW-0227">DNA damage</keyword>
<dbReference type="AlphaFoldDB" id="A0A3N1XML8"/>
<dbReference type="Gene3D" id="3.40.1440.10">
    <property type="entry name" value="GIY-YIG endonuclease"/>
    <property type="match status" value="1"/>
</dbReference>
<evidence type="ECO:0000259" key="7">
    <source>
        <dbReference type="PROSITE" id="PS50164"/>
    </source>
</evidence>